<feature type="domain" description="Lycopene cyclase" evidence="9">
    <location>
        <begin position="120"/>
        <end position="211"/>
    </location>
</feature>
<dbReference type="GO" id="GO:0045436">
    <property type="term" value="F:lycopene beta cyclase activity"/>
    <property type="evidence" value="ECO:0007669"/>
    <property type="project" value="UniProtKB-ARBA"/>
</dbReference>
<feature type="transmembrane region" description="Helical" evidence="8">
    <location>
        <begin position="101"/>
        <end position="117"/>
    </location>
</feature>
<feature type="transmembrane region" description="Helical" evidence="8">
    <location>
        <begin position="24"/>
        <end position="49"/>
    </location>
</feature>
<feature type="transmembrane region" description="Helical" evidence="8">
    <location>
        <begin position="69"/>
        <end position="89"/>
    </location>
</feature>
<dbReference type="GO" id="GO:0016117">
    <property type="term" value="P:carotenoid biosynthetic process"/>
    <property type="evidence" value="ECO:0007669"/>
    <property type="project" value="UniProtKB-KW"/>
</dbReference>
<comment type="subcellular location">
    <subcellularLocation>
        <location evidence="1">Membrane</location>
        <topology evidence="1">Multi-pass membrane protein</topology>
    </subcellularLocation>
</comment>
<evidence type="ECO:0000259" key="9">
    <source>
        <dbReference type="Pfam" id="PF18916"/>
    </source>
</evidence>
<reference evidence="10" key="1">
    <citation type="submission" date="2021-06" db="EMBL/GenBank/DDBJ databases">
        <title>44 bacteria genomes isolated from Dapeng, Shenzhen.</title>
        <authorList>
            <person name="Zheng W."/>
            <person name="Yu S."/>
            <person name="Huang Y."/>
        </authorList>
    </citation>
    <scope>NUCLEOTIDE SEQUENCE</scope>
    <source>
        <strain evidence="10">DP5N28-2</strain>
    </source>
</reference>
<feature type="transmembrane region" description="Helical" evidence="8">
    <location>
        <begin position="147"/>
        <end position="166"/>
    </location>
</feature>
<keyword evidence="5 8" id="KW-1133">Transmembrane helix</keyword>
<evidence type="ECO:0000256" key="8">
    <source>
        <dbReference type="SAM" id="Phobius"/>
    </source>
</evidence>
<evidence type="ECO:0000256" key="7">
    <source>
        <dbReference type="ARBA" id="ARBA00023235"/>
    </source>
</evidence>
<dbReference type="EMBL" id="JAHVHU010000026">
    <property type="protein sequence ID" value="MBY5960198.1"/>
    <property type="molecule type" value="Genomic_DNA"/>
</dbReference>
<keyword evidence="11" id="KW-1185">Reference proteome</keyword>
<organism evidence="10 11">
    <name type="scientific">Membranihabitans marinus</name>
    <dbReference type="NCBI Taxonomy" id="1227546"/>
    <lineage>
        <taxon>Bacteria</taxon>
        <taxon>Pseudomonadati</taxon>
        <taxon>Bacteroidota</taxon>
        <taxon>Saprospiria</taxon>
        <taxon>Saprospirales</taxon>
        <taxon>Saprospiraceae</taxon>
        <taxon>Membranihabitans</taxon>
    </lineage>
</organism>
<keyword evidence="3 8" id="KW-0812">Transmembrane</keyword>
<feature type="transmembrane region" description="Helical" evidence="8">
    <location>
        <begin position="186"/>
        <end position="210"/>
    </location>
</feature>
<comment type="caution">
    <text evidence="10">The sequence shown here is derived from an EMBL/GenBank/DDBJ whole genome shotgun (WGS) entry which is preliminary data.</text>
</comment>
<evidence type="ECO:0000256" key="4">
    <source>
        <dbReference type="ARBA" id="ARBA00022746"/>
    </source>
</evidence>
<dbReference type="AlphaFoldDB" id="A0A953HYN2"/>
<dbReference type="NCBIfam" id="TIGR03462">
    <property type="entry name" value="CarR_dom_SF"/>
    <property type="match status" value="2"/>
</dbReference>
<evidence type="ECO:0000313" key="11">
    <source>
        <dbReference type="Proteomes" id="UP000753961"/>
    </source>
</evidence>
<dbReference type="Pfam" id="PF18916">
    <property type="entry name" value="Lycopene_cyc"/>
    <property type="match status" value="2"/>
</dbReference>
<dbReference type="GO" id="GO:0016020">
    <property type="term" value="C:membrane"/>
    <property type="evidence" value="ECO:0007669"/>
    <property type="project" value="UniProtKB-SubCell"/>
</dbReference>
<dbReference type="Proteomes" id="UP000753961">
    <property type="component" value="Unassembled WGS sequence"/>
</dbReference>
<evidence type="ECO:0000256" key="5">
    <source>
        <dbReference type="ARBA" id="ARBA00022989"/>
    </source>
</evidence>
<feature type="transmembrane region" description="Helical" evidence="8">
    <location>
        <begin position="123"/>
        <end position="140"/>
    </location>
</feature>
<evidence type="ECO:0000256" key="1">
    <source>
        <dbReference type="ARBA" id="ARBA00004141"/>
    </source>
</evidence>
<evidence type="ECO:0000256" key="2">
    <source>
        <dbReference type="ARBA" id="ARBA00004829"/>
    </source>
</evidence>
<dbReference type="InterPro" id="IPR017825">
    <property type="entry name" value="Lycopene_cyclase_dom"/>
</dbReference>
<evidence type="ECO:0000256" key="3">
    <source>
        <dbReference type="ARBA" id="ARBA00022692"/>
    </source>
</evidence>
<accession>A0A953HYN2</accession>
<gene>
    <name evidence="10" type="ORF">KUV50_18740</name>
</gene>
<proteinExistence type="predicted"/>
<comment type="pathway">
    <text evidence="2">Carotenoid biosynthesis.</text>
</comment>
<protein>
    <submittedName>
        <fullName evidence="10">Lycopene cyclase domain-containing protein</fullName>
    </submittedName>
</protein>
<feature type="domain" description="Lycopene cyclase" evidence="9">
    <location>
        <begin position="3"/>
        <end position="86"/>
    </location>
</feature>
<keyword evidence="4" id="KW-0125">Carotenoid biosynthesis</keyword>
<evidence type="ECO:0000313" key="10">
    <source>
        <dbReference type="EMBL" id="MBY5960198.1"/>
    </source>
</evidence>
<evidence type="ECO:0000256" key="6">
    <source>
        <dbReference type="ARBA" id="ARBA00023136"/>
    </source>
</evidence>
<sequence>MGALSIPLIFTFHPRLRFDREWKYALPAIVLVAIPFILWDAYFTRIGIWGFNDRYLSGGSLLGLPWEEVAFFICIPYACLYTYHCFRIFFGEGLWGPPWRIHWLIPLVCIFFLGMGWDGWYTRWTAISLLVFYLFHLLVWRSTYLNLFLMTYAVLLIPFLITNGILTGTGIEGEVVWYNPHEHLGLRILTIPVEDVFYGLLMVLASITIWEKWRAVDKTDFRL</sequence>
<name>A0A953HYN2_9BACT</name>
<dbReference type="GO" id="GO:0016872">
    <property type="term" value="F:intramolecular lyase activity"/>
    <property type="evidence" value="ECO:0007669"/>
    <property type="project" value="InterPro"/>
</dbReference>
<keyword evidence="7" id="KW-0413">Isomerase</keyword>
<keyword evidence="6 8" id="KW-0472">Membrane</keyword>